<dbReference type="AlphaFoldDB" id="A0AAQ3SG25"/>
<evidence type="ECO:0000313" key="3">
    <source>
        <dbReference type="EMBL" id="WVZ26059.1"/>
    </source>
</evidence>
<dbReference type="Proteomes" id="UP001374535">
    <property type="component" value="Chromosome 1"/>
</dbReference>
<organism evidence="3 4">
    <name type="scientific">Vigna mungo</name>
    <name type="common">Black gram</name>
    <name type="synonym">Phaseolus mungo</name>
    <dbReference type="NCBI Taxonomy" id="3915"/>
    <lineage>
        <taxon>Eukaryota</taxon>
        <taxon>Viridiplantae</taxon>
        <taxon>Streptophyta</taxon>
        <taxon>Embryophyta</taxon>
        <taxon>Tracheophyta</taxon>
        <taxon>Spermatophyta</taxon>
        <taxon>Magnoliopsida</taxon>
        <taxon>eudicotyledons</taxon>
        <taxon>Gunneridae</taxon>
        <taxon>Pentapetalae</taxon>
        <taxon>rosids</taxon>
        <taxon>fabids</taxon>
        <taxon>Fabales</taxon>
        <taxon>Fabaceae</taxon>
        <taxon>Papilionoideae</taxon>
        <taxon>50 kb inversion clade</taxon>
        <taxon>NPAAA clade</taxon>
        <taxon>indigoferoid/millettioid clade</taxon>
        <taxon>Phaseoleae</taxon>
        <taxon>Vigna</taxon>
    </lineage>
</organism>
<keyword evidence="4" id="KW-1185">Reference proteome</keyword>
<evidence type="ECO:0000256" key="2">
    <source>
        <dbReference type="SAM" id="SignalP"/>
    </source>
</evidence>
<sequence>MYTVLDIVFLAFFSGVSSFNQFIHELSLDSDVSSQEYLSGEEEGEEEEEEEEEEEDDGDEYEEYPKTTLSRRSRVPRAAFADYGRHQTDWILIPLQFLMGLPFRLFQLVYSGVSKTRSISGCQHPSQPHSPNGVQSLKDQIIHRATDRRRGVIEVEQKFLSLLLYVVFLTVYVCFS</sequence>
<proteinExistence type="predicted"/>
<evidence type="ECO:0000313" key="4">
    <source>
        <dbReference type="Proteomes" id="UP001374535"/>
    </source>
</evidence>
<accession>A0AAQ3SG25</accession>
<reference evidence="3 4" key="1">
    <citation type="journal article" date="2023" name="Life. Sci Alliance">
        <title>Evolutionary insights into 3D genome organization and epigenetic landscape of Vigna mungo.</title>
        <authorList>
            <person name="Junaid A."/>
            <person name="Singh B."/>
            <person name="Bhatia S."/>
        </authorList>
    </citation>
    <scope>NUCLEOTIDE SEQUENCE [LARGE SCALE GENOMIC DNA]</scope>
    <source>
        <strain evidence="3">Urdbean</strain>
    </source>
</reference>
<feature type="compositionally biased region" description="Acidic residues" evidence="1">
    <location>
        <begin position="39"/>
        <end position="62"/>
    </location>
</feature>
<gene>
    <name evidence="3" type="ORF">V8G54_004603</name>
</gene>
<feature type="chain" id="PRO_5042838965" evidence="2">
    <location>
        <begin position="19"/>
        <end position="176"/>
    </location>
</feature>
<feature type="region of interest" description="Disordered" evidence="1">
    <location>
        <begin position="33"/>
        <end position="69"/>
    </location>
</feature>
<dbReference type="EMBL" id="CP144700">
    <property type="protein sequence ID" value="WVZ26059.1"/>
    <property type="molecule type" value="Genomic_DNA"/>
</dbReference>
<name>A0AAQ3SG25_VIGMU</name>
<evidence type="ECO:0000256" key="1">
    <source>
        <dbReference type="SAM" id="MobiDB-lite"/>
    </source>
</evidence>
<feature type="signal peptide" evidence="2">
    <location>
        <begin position="1"/>
        <end position="18"/>
    </location>
</feature>
<keyword evidence="2" id="KW-0732">Signal</keyword>
<protein>
    <submittedName>
        <fullName evidence="3">Uncharacterized protein</fullName>
    </submittedName>
</protein>